<dbReference type="EMBL" id="FZNK01000006">
    <property type="protein sequence ID" value="SNR60471.1"/>
    <property type="molecule type" value="Genomic_DNA"/>
</dbReference>
<accession>A0A238XPJ8</accession>
<dbReference type="InterPro" id="IPR036259">
    <property type="entry name" value="MFS_trans_sf"/>
</dbReference>
<name>A0A238XPJ8_HALEZ</name>
<reference evidence="2 3" key="1">
    <citation type="submission" date="2017-06" db="EMBL/GenBank/DDBJ databases">
        <authorList>
            <person name="Kim H.J."/>
            <person name="Triplett B.A."/>
        </authorList>
    </citation>
    <scope>NUCLEOTIDE SEQUENCE [LARGE SCALE GENOMIC DNA]</scope>
    <source>
        <strain evidence="2 3">DSM 19316</strain>
    </source>
</reference>
<feature type="transmembrane region" description="Helical" evidence="1">
    <location>
        <begin position="54"/>
        <end position="73"/>
    </location>
</feature>
<feature type="transmembrane region" description="Helical" evidence="1">
    <location>
        <begin position="180"/>
        <end position="202"/>
    </location>
</feature>
<feature type="transmembrane region" description="Helical" evidence="1">
    <location>
        <begin position="141"/>
        <end position="160"/>
    </location>
</feature>
<organism evidence="2 3">
    <name type="scientific">Halorubrum ezzemoulense</name>
    <name type="common">Halorubrum chaoviator</name>
    <dbReference type="NCBI Taxonomy" id="337243"/>
    <lineage>
        <taxon>Archaea</taxon>
        <taxon>Methanobacteriati</taxon>
        <taxon>Methanobacteriota</taxon>
        <taxon>Stenosarchaea group</taxon>
        <taxon>Halobacteria</taxon>
        <taxon>Halobacteriales</taxon>
        <taxon>Haloferacaceae</taxon>
        <taxon>Halorubrum</taxon>
    </lineage>
</organism>
<evidence type="ECO:0000256" key="1">
    <source>
        <dbReference type="SAM" id="Phobius"/>
    </source>
</evidence>
<dbReference type="Proteomes" id="UP000198297">
    <property type="component" value="Unassembled WGS sequence"/>
</dbReference>
<dbReference type="RefSeq" id="WP_141134089.1">
    <property type="nucleotide sequence ID" value="NZ_FZNK01000006.1"/>
</dbReference>
<feature type="transmembrane region" description="Helical" evidence="1">
    <location>
        <begin position="85"/>
        <end position="102"/>
    </location>
</feature>
<keyword evidence="1" id="KW-1133">Transmembrane helix</keyword>
<sequence length="208" mass="22922">MGKSESTNLFQTISQSPRWSRVISFSFGIILVAFFGFLGLGIESTTEVLDFSSSFISVVQAASVGLGMGYYLGASLKGRNGSRQWILLGIFTGLTIWGILILNTQLFWRIPTFTLIPLGGVLSIFAHLTPAVQNEKKYRELFRFISGLLTTIIVVFLRVAELLATLVVDLISWITSTTPTFIIALVAIFVALFVGFVLGIWAEEQDNQ</sequence>
<gene>
    <name evidence="2" type="ORF">SAMN06266787_10612</name>
</gene>
<dbReference type="SUPFAM" id="SSF103473">
    <property type="entry name" value="MFS general substrate transporter"/>
    <property type="match status" value="1"/>
</dbReference>
<feature type="transmembrane region" description="Helical" evidence="1">
    <location>
        <begin position="21"/>
        <end position="42"/>
    </location>
</feature>
<protein>
    <submittedName>
        <fullName evidence="2">Uncharacterized protein</fullName>
    </submittedName>
</protein>
<proteinExistence type="predicted"/>
<evidence type="ECO:0000313" key="2">
    <source>
        <dbReference type="EMBL" id="SNR60471.1"/>
    </source>
</evidence>
<keyword evidence="1" id="KW-0812">Transmembrane</keyword>
<feature type="transmembrane region" description="Helical" evidence="1">
    <location>
        <begin position="108"/>
        <end position="129"/>
    </location>
</feature>
<keyword evidence="1" id="KW-0472">Membrane</keyword>
<dbReference type="AlphaFoldDB" id="A0A238XPJ8"/>
<evidence type="ECO:0000313" key="3">
    <source>
        <dbReference type="Proteomes" id="UP000198297"/>
    </source>
</evidence>